<dbReference type="OMA" id="PSINTFH"/>
<reference evidence="1 2" key="1">
    <citation type="submission" date="2012-10" db="EMBL/GenBank/DDBJ databases">
        <authorList>
            <person name="Zafar N."/>
            <person name="Inman J."/>
            <person name="Hall N."/>
            <person name="Lorenzi H."/>
            <person name="Caler E."/>
        </authorList>
    </citation>
    <scope>NUCLEOTIDE SEQUENCE [LARGE SCALE GENOMIC DNA]</scope>
    <source>
        <strain evidence="1 2">IP1</strain>
    </source>
</reference>
<dbReference type="OrthoDB" id="27353at2759"/>
<dbReference type="RefSeq" id="XP_004185031.1">
    <property type="nucleotide sequence ID" value="XM_004184983.1"/>
</dbReference>
<organism evidence="1 2">
    <name type="scientific">Entamoeba invadens IP1</name>
    <dbReference type="NCBI Taxonomy" id="370355"/>
    <lineage>
        <taxon>Eukaryota</taxon>
        <taxon>Amoebozoa</taxon>
        <taxon>Evosea</taxon>
        <taxon>Archamoebae</taxon>
        <taxon>Mastigamoebida</taxon>
        <taxon>Entamoebidae</taxon>
        <taxon>Entamoeba</taxon>
    </lineage>
</organism>
<accession>A0A0A1TZR7</accession>
<dbReference type="KEGG" id="eiv:EIN_410040"/>
<name>A0A0A1TZR7_ENTIV</name>
<keyword evidence="2" id="KW-1185">Reference proteome</keyword>
<evidence type="ECO:0000313" key="1">
    <source>
        <dbReference type="EMBL" id="ELP85685.1"/>
    </source>
</evidence>
<protein>
    <submittedName>
        <fullName evidence="1">Uncharacterized protein</fullName>
    </submittedName>
</protein>
<gene>
    <name evidence="1" type="ORF">EIN_410040</name>
</gene>
<dbReference type="VEuPathDB" id="AmoebaDB:EIN_410040"/>
<dbReference type="Proteomes" id="UP000014680">
    <property type="component" value="Unassembled WGS sequence"/>
</dbReference>
<dbReference type="EMBL" id="KB207048">
    <property type="protein sequence ID" value="ELP85685.1"/>
    <property type="molecule type" value="Genomic_DNA"/>
</dbReference>
<dbReference type="GeneID" id="14884649"/>
<sequence>MEIFANQAIKWNSFKTVRRTVLIRATLAQMNCMQGVTANIIGQGKFTVLRWGECKRHNSGSTTRRLNTFQVFMFGKPVWVAENLVENPTHVEKVIYASCTVGLYRIHYTNDFVPSTRKVSQTTLKSTNPNDSTKICSSPSLPSINTFHGLVPQIDTQWVVNSNPHNDTVQKQTTTLPKLSDLFL</sequence>
<evidence type="ECO:0000313" key="2">
    <source>
        <dbReference type="Proteomes" id="UP000014680"/>
    </source>
</evidence>
<dbReference type="AlphaFoldDB" id="A0A0A1TZR7"/>
<proteinExistence type="predicted"/>